<keyword evidence="1" id="KW-0812">Transmembrane</keyword>
<proteinExistence type="predicted"/>
<keyword evidence="3" id="KW-0548">Nucleotidyltransferase</keyword>
<dbReference type="Pfam" id="PF00078">
    <property type="entry name" value="RVT_1"/>
    <property type="match status" value="1"/>
</dbReference>
<dbReference type="PROSITE" id="PS50878">
    <property type="entry name" value="RT_POL"/>
    <property type="match status" value="1"/>
</dbReference>
<organism evidence="3 4">
    <name type="scientific">Labeo rohita</name>
    <name type="common">Indian major carp</name>
    <name type="synonym">Cyprinus rohita</name>
    <dbReference type="NCBI Taxonomy" id="84645"/>
    <lineage>
        <taxon>Eukaryota</taxon>
        <taxon>Metazoa</taxon>
        <taxon>Chordata</taxon>
        <taxon>Craniata</taxon>
        <taxon>Vertebrata</taxon>
        <taxon>Euteleostomi</taxon>
        <taxon>Actinopterygii</taxon>
        <taxon>Neopterygii</taxon>
        <taxon>Teleostei</taxon>
        <taxon>Ostariophysi</taxon>
        <taxon>Cypriniformes</taxon>
        <taxon>Cyprinidae</taxon>
        <taxon>Labeoninae</taxon>
        <taxon>Labeonini</taxon>
        <taxon>Labeo</taxon>
    </lineage>
</organism>
<name>A0ABQ8L1W7_LABRO</name>
<keyword evidence="4" id="KW-1185">Reference proteome</keyword>
<sequence>MAPRMAASVLSSPVVLVFLFVFPVFCFANTISFTRDELLNIRQNTPQNLLPVFDYSDVLLNIVVGGAAALIRRFQMRRRGKRAGALVKFRQCGFRMSLPGIHLANLRSLPNKTDELLLLSRTNKDFSHSAALCFTETWLNAAIPDCAIHLPGYQLFRGDRDTESMGKSRGGGTCFYINERWCTDVTVIKKMCCSDLEALFINCKPFYSLREFCLFILVSVYIPPQAHVSLALQKLADQITETEQQHPDSVLIILGDFNKANLSRELPKYRQHVTCRTRDSNILDHCYTTIKGAYHSVPRAALGLSDHCLVHLIPTYRQKLKSAKPVVKTVKRWTNETEQVLPSCFYLTDWSVFEAAATDLDELTETVTSYISFCEDLCIPTRTYLTYNNDKPWFTEKLRHLRQAKEDAYRKGDRVLYNQTRNTLNKEIRVAKRTYEKRLEDQFTSNDPSSVWKGLKTITNYRTPSPSTEATQRLAEDLKEFYCRFETPHTRSDDLFTQPLPPSATPSPPLLHFKSAKMRCARSSGRTKEERHQAQTIFNRSLELCEVPDCLKRSTIIPVPKKSKITGLNRPVALTSVVMKSFEKLVLAYLKDITGPLLDPLQSVDDAVNIGLYFILQHLDRPGTYVRILFVDFSSAFNTIIPSLLHTKLNQLSVPSSICQWITSFLTDRQQLVRLGKFTSSSRTTNTGAPQGCVLSPLLFSLYTNDCTSKDPSVKLLKFADDTTVIGLIRDGDESAYRQEVKELAVWCSHNNLELNKLKTVEMIVDFRRNPPALSSLTIMDSTVATVEKFKFLGCFISQDLKWVDSIVKKAQERLYFLRQLKKFNLPQELLRQFYSAVIESVLCTSITVWFGSATKSDIRRLQRTVRTAERIIGAPLPTLQELYTSRVRKRAQKITLDPSYPSHPLFELLPSGRRYRAPNIRTTRRMNSFFPPGNPPYEQLKCSSHCAIKKIK</sequence>
<dbReference type="CDD" id="cd01650">
    <property type="entry name" value="RT_nLTR_like"/>
    <property type="match status" value="1"/>
</dbReference>
<protein>
    <submittedName>
        <fullName evidence="3">RNA-directed DNA polymerase from transposon BS</fullName>
    </submittedName>
</protein>
<evidence type="ECO:0000313" key="4">
    <source>
        <dbReference type="Proteomes" id="UP000830375"/>
    </source>
</evidence>
<dbReference type="Gene3D" id="3.60.10.10">
    <property type="entry name" value="Endonuclease/exonuclease/phosphatase"/>
    <property type="match status" value="1"/>
</dbReference>
<evidence type="ECO:0000259" key="2">
    <source>
        <dbReference type="PROSITE" id="PS50878"/>
    </source>
</evidence>
<dbReference type="Proteomes" id="UP000830375">
    <property type="component" value="Unassembled WGS sequence"/>
</dbReference>
<dbReference type="GO" id="GO:0003964">
    <property type="term" value="F:RNA-directed DNA polymerase activity"/>
    <property type="evidence" value="ECO:0007669"/>
    <property type="project" value="UniProtKB-KW"/>
</dbReference>
<evidence type="ECO:0000256" key="1">
    <source>
        <dbReference type="SAM" id="Phobius"/>
    </source>
</evidence>
<dbReference type="PANTHER" id="PTHR47510:SF3">
    <property type="entry name" value="ENDO_EXONUCLEASE_PHOSPHATASE DOMAIN-CONTAINING PROTEIN"/>
    <property type="match status" value="1"/>
</dbReference>
<accession>A0ABQ8L1W7</accession>
<dbReference type="InterPro" id="IPR036691">
    <property type="entry name" value="Endo/exonu/phosph_ase_sf"/>
</dbReference>
<keyword evidence="1" id="KW-0472">Membrane</keyword>
<keyword evidence="3" id="KW-0808">Transferase</keyword>
<dbReference type="EMBL" id="JACTAM010002441">
    <property type="protein sequence ID" value="KAI2644740.1"/>
    <property type="molecule type" value="Genomic_DNA"/>
</dbReference>
<keyword evidence="1" id="KW-1133">Transmembrane helix</keyword>
<evidence type="ECO:0000313" key="3">
    <source>
        <dbReference type="EMBL" id="KAI2644740.1"/>
    </source>
</evidence>
<comment type="caution">
    <text evidence="3">The sequence shown here is derived from an EMBL/GenBank/DDBJ whole genome shotgun (WGS) entry which is preliminary data.</text>
</comment>
<reference evidence="3 4" key="1">
    <citation type="submission" date="2022-01" db="EMBL/GenBank/DDBJ databases">
        <title>A high-quality chromosome-level genome assembly of rohu carp, Labeo rohita.</title>
        <authorList>
            <person name="Arick M.A. II"/>
            <person name="Hsu C.-Y."/>
            <person name="Magbanua Z."/>
            <person name="Pechanova O."/>
            <person name="Grover C."/>
            <person name="Miller E."/>
            <person name="Thrash A."/>
            <person name="Ezzel L."/>
            <person name="Alam S."/>
            <person name="Benzie J."/>
            <person name="Hamilton M."/>
            <person name="Karsi A."/>
            <person name="Lawrence M.L."/>
            <person name="Peterson D.G."/>
        </authorList>
    </citation>
    <scope>NUCLEOTIDE SEQUENCE [LARGE SCALE GENOMIC DNA]</scope>
    <source>
        <strain evidence="4">BAU-BD-2019</strain>
        <tissue evidence="3">Blood</tissue>
    </source>
</reference>
<keyword evidence="3" id="KW-0695">RNA-directed DNA polymerase</keyword>
<dbReference type="Pfam" id="PF09004">
    <property type="entry name" value="ALKBH8_N"/>
    <property type="match status" value="1"/>
</dbReference>
<dbReference type="InterPro" id="IPR000477">
    <property type="entry name" value="RT_dom"/>
</dbReference>
<dbReference type="PANTHER" id="PTHR47510">
    <property type="entry name" value="REVERSE TRANSCRIPTASE DOMAIN-CONTAINING PROTEIN"/>
    <property type="match status" value="1"/>
</dbReference>
<dbReference type="InterPro" id="IPR015095">
    <property type="entry name" value="AlkB_hom8_N"/>
</dbReference>
<dbReference type="SUPFAM" id="SSF56219">
    <property type="entry name" value="DNase I-like"/>
    <property type="match status" value="1"/>
</dbReference>
<feature type="transmembrane region" description="Helical" evidence="1">
    <location>
        <begin position="52"/>
        <end position="71"/>
    </location>
</feature>
<gene>
    <name evidence="3" type="ORF">H4Q32_026609</name>
</gene>
<feature type="domain" description="Reverse transcriptase" evidence="2">
    <location>
        <begin position="540"/>
        <end position="797"/>
    </location>
</feature>
<dbReference type="SUPFAM" id="SSF56672">
    <property type="entry name" value="DNA/RNA polymerases"/>
    <property type="match status" value="1"/>
</dbReference>
<dbReference type="InterPro" id="IPR043502">
    <property type="entry name" value="DNA/RNA_pol_sf"/>
</dbReference>